<evidence type="ECO:0000313" key="2">
    <source>
        <dbReference type="EMBL" id="MBK4347551.1"/>
    </source>
</evidence>
<evidence type="ECO:0000313" key="3">
    <source>
        <dbReference type="Proteomes" id="UP000636458"/>
    </source>
</evidence>
<keyword evidence="1" id="KW-1133">Transmembrane helix</keyword>
<dbReference type="InterPro" id="IPR046548">
    <property type="entry name" value="DUF6804"/>
</dbReference>
<feature type="transmembrane region" description="Helical" evidence="1">
    <location>
        <begin position="61"/>
        <end position="82"/>
    </location>
</feature>
<feature type="transmembrane region" description="Helical" evidence="1">
    <location>
        <begin position="88"/>
        <end position="108"/>
    </location>
</feature>
<dbReference type="RefSeq" id="WP_200555926.1">
    <property type="nucleotide sequence ID" value="NZ_JAEPES010000002.1"/>
</dbReference>
<proteinExistence type="predicted"/>
<feature type="transmembrane region" description="Helical" evidence="1">
    <location>
        <begin position="36"/>
        <end position="54"/>
    </location>
</feature>
<feature type="transmembrane region" description="Helical" evidence="1">
    <location>
        <begin position="12"/>
        <end position="30"/>
    </location>
</feature>
<organism evidence="2 3">
    <name type="scientific">Lacisediminihabitans changchengi</name>
    <dbReference type="NCBI Taxonomy" id="2787634"/>
    <lineage>
        <taxon>Bacteria</taxon>
        <taxon>Bacillati</taxon>
        <taxon>Actinomycetota</taxon>
        <taxon>Actinomycetes</taxon>
        <taxon>Micrococcales</taxon>
        <taxon>Microbacteriaceae</taxon>
        <taxon>Lacisediminihabitans</taxon>
    </lineage>
</organism>
<dbReference type="Proteomes" id="UP000636458">
    <property type="component" value="Unassembled WGS sequence"/>
</dbReference>
<sequence length="122" mass="13519">MTSYPTAAFRRPALAPGLLGAIVLLAGLALLDNETWFLVIRFLVAILALILVVFSYQAKHWWWIPLLLAMAVVWNPVFPFLFHGQIWVAAQLVAALAFVAVGILVKVLNPDDKNAKKTVGRR</sequence>
<keyword evidence="3" id="KW-1185">Reference proteome</keyword>
<reference evidence="2" key="1">
    <citation type="submission" date="2021-01" db="EMBL/GenBank/DDBJ databases">
        <title>Lacisediminihabitans sp. nov. strain G11-30, isolated from Antarctic Soil.</title>
        <authorList>
            <person name="Li J."/>
        </authorList>
    </citation>
    <scope>NUCLEOTIDE SEQUENCE</scope>
    <source>
        <strain evidence="2">G11-30</strain>
    </source>
</reference>
<gene>
    <name evidence="2" type="ORF">IV501_07890</name>
</gene>
<protein>
    <submittedName>
        <fullName evidence="2">Uncharacterized protein</fullName>
    </submittedName>
</protein>
<keyword evidence="1" id="KW-0812">Transmembrane</keyword>
<keyword evidence="1" id="KW-0472">Membrane</keyword>
<dbReference type="AlphaFoldDB" id="A0A934W352"/>
<evidence type="ECO:0000256" key="1">
    <source>
        <dbReference type="SAM" id="Phobius"/>
    </source>
</evidence>
<dbReference type="Pfam" id="PF20619">
    <property type="entry name" value="DUF6804"/>
    <property type="match status" value="1"/>
</dbReference>
<name>A0A934W352_9MICO</name>
<accession>A0A934W352</accession>
<dbReference type="EMBL" id="JAEPES010000002">
    <property type="protein sequence ID" value="MBK4347551.1"/>
    <property type="molecule type" value="Genomic_DNA"/>
</dbReference>
<comment type="caution">
    <text evidence="2">The sequence shown here is derived from an EMBL/GenBank/DDBJ whole genome shotgun (WGS) entry which is preliminary data.</text>
</comment>